<dbReference type="PANTHER" id="PTHR31674:SF96">
    <property type="entry name" value="B3 DOMAIN-CONTAINING PROTEIN REM-LIKE 3-RELATED"/>
    <property type="match status" value="1"/>
</dbReference>
<organism evidence="8 9">
    <name type="scientific">Arabis alpina</name>
    <name type="common">Alpine rock-cress</name>
    <dbReference type="NCBI Taxonomy" id="50452"/>
    <lineage>
        <taxon>Eukaryota</taxon>
        <taxon>Viridiplantae</taxon>
        <taxon>Streptophyta</taxon>
        <taxon>Embryophyta</taxon>
        <taxon>Tracheophyta</taxon>
        <taxon>Spermatophyta</taxon>
        <taxon>Magnoliopsida</taxon>
        <taxon>eudicotyledons</taxon>
        <taxon>Gunneridae</taxon>
        <taxon>Pentapetalae</taxon>
        <taxon>rosids</taxon>
        <taxon>malvids</taxon>
        <taxon>Brassicales</taxon>
        <taxon>Brassicaceae</taxon>
        <taxon>Arabideae</taxon>
        <taxon>Arabis</taxon>
    </lineage>
</organism>
<keyword evidence="3" id="KW-0238">DNA-binding</keyword>
<dbReference type="Pfam" id="PF02362">
    <property type="entry name" value="B3"/>
    <property type="match status" value="3"/>
</dbReference>
<dbReference type="SUPFAM" id="SSF101936">
    <property type="entry name" value="DNA-binding pseudobarrel domain"/>
    <property type="match status" value="3"/>
</dbReference>
<evidence type="ECO:0000256" key="2">
    <source>
        <dbReference type="ARBA" id="ARBA00023015"/>
    </source>
</evidence>
<evidence type="ECO:0000259" key="7">
    <source>
        <dbReference type="PROSITE" id="PS50863"/>
    </source>
</evidence>
<protein>
    <recommendedName>
        <fullName evidence="7">TF-B3 domain-containing protein</fullName>
    </recommendedName>
</protein>
<dbReference type="InterPro" id="IPR015300">
    <property type="entry name" value="DNA-bd_pseudobarrel_sf"/>
</dbReference>
<evidence type="ECO:0000313" key="8">
    <source>
        <dbReference type="EMBL" id="KFK32624.1"/>
    </source>
</evidence>
<feature type="compositionally biased region" description="Basic and acidic residues" evidence="6">
    <location>
        <begin position="309"/>
        <end position="320"/>
    </location>
</feature>
<dbReference type="GO" id="GO:0003677">
    <property type="term" value="F:DNA binding"/>
    <property type="evidence" value="ECO:0007669"/>
    <property type="project" value="UniProtKB-KW"/>
</dbReference>
<reference evidence="9" key="1">
    <citation type="journal article" date="2015" name="Nat. Plants">
        <title>Genome expansion of Arabis alpina linked with retrotransposition and reduced symmetric DNA methylation.</title>
        <authorList>
            <person name="Willing E.M."/>
            <person name="Rawat V."/>
            <person name="Mandakova T."/>
            <person name="Maumus F."/>
            <person name="James G.V."/>
            <person name="Nordstroem K.J."/>
            <person name="Becker C."/>
            <person name="Warthmann N."/>
            <person name="Chica C."/>
            <person name="Szarzynska B."/>
            <person name="Zytnicki M."/>
            <person name="Albani M.C."/>
            <person name="Kiefer C."/>
            <person name="Bergonzi S."/>
            <person name="Castaings L."/>
            <person name="Mateos J.L."/>
            <person name="Berns M.C."/>
            <person name="Bujdoso N."/>
            <person name="Piofczyk T."/>
            <person name="de Lorenzo L."/>
            <person name="Barrero-Sicilia C."/>
            <person name="Mateos I."/>
            <person name="Piednoel M."/>
            <person name="Hagmann J."/>
            <person name="Chen-Min-Tao R."/>
            <person name="Iglesias-Fernandez R."/>
            <person name="Schuster S.C."/>
            <person name="Alonso-Blanco C."/>
            <person name="Roudier F."/>
            <person name="Carbonero P."/>
            <person name="Paz-Ares J."/>
            <person name="Davis S.J."/>
            <person name="Pecinka A."/>
            <person name="Quesneville H."/>
            <person name="Colot V."/>
            <person name="Lysak M.A."/>
            <person name="Weigel D."/>
            <person name="Coupland G."/>
            <person name="Schneeberger K."/>
        </authorList>
    </citation>
    <scope>NUCLEOTIDE SEQUENCE [LARGE SCALE GENOMIC DNA]</scope>
    <source>
        <strain evidence="9">cv. Pajares</strain>
    </source>
</reference>
<dbReference type="InterPro" id="IPR039218">
    <property type="entry name" value="REM_fam"/>
</dbReference>
<comment type="subcellular location">
    <subcellularLocation>
        <location evidence="1">Nucleus</location>
    </subcellularLocation>
</comment>
<dbReference type="InterPro" id="IPR003340">
    <property type="entry name" value="B3_DNA-bd"/>
</dbReference>
<gene>
    <name evidence="8" type="ordered locus">AALP_Aa6g267800</name>
</gene>
<feature type="domain" description="TF-B3" evidence="7">
    <location>
        <begin position="42"/>
        <end position="138"/>
    </location>
</feature>
<feature type="domain" description="TF-B3" evidence="7">
    <location>
        <begin position="184"/>
        <end position="279"/>
    </location>
</feature>
<keyword evidence="9" id="KW-1185">Reference proteome</keyword>
<dbReference type="EMBL" id="CM002874">
    <property type="protein sequence ID" value="KFK32624.1"/>
    <property type="molecule type" value="Genomic_DNA"/>
</dbReference>
<evidence type="ECO:0000313" key="9">
    <source>
        <dbReference type="Proteomes" id="UP000029120"/>
    </source>
</evidence>
<feature type="compositionally biased region" description="Basic and acidic residues" evidence="6">
    <location>
        <begin position="280"/>
        <end position="298"/>
    </location>
</feature>
<keyword evidence="5" id="KW-0539">Nucleus</keyword>
<feature type="region of interest" description="Disordered" evidence="6">
    <location>
        <begin position="1"/>
        <end position="36"/>
    </location>
</feature>
<dbReference type="CDD" id="cd10017">
    <property type="entry name" value="B3_DNA"/>
    <property type="match status" value="3"/>
</dbReference>
<dbReference type="PANTHER" id="PTHR31674">
    <property type="entry name" value="B3 DOMAIN-CONTAINING PROTEIN REM-LIKE 3-RELATED"/>
    <property type="match status" value="1"/>
</dbReference>
<dbReference type="GO" id="GO:0005634">
    <property type="term" value="C:nucleus"/>
    <property type="evidence" value="ECO:0007669"/>
    <property type="project" value="UniProtKB-SubCell"/>
</dbReference>
<feature type="domain" description="TF-B3" evidence="7">
    <location>
        <begin position="344"/>
        <end position="438"/>
    </location>
</feature>
<evidence type="ECO:0000256" key="6">
    <source>
        <dbReference type="SAM" id="MobiDB-lite"/>
    </source>
</evidence>
<proteinExistence type="predicted"/>
<keyword evidence="4" id="KW-0804">Transcription</keyword>
<dbReference type="OMA" id="CICEDND"/>
<evidence type="ECO:0000256" key="3">
    <source>
        <dbReference type="ARBA" id="ARBA00023125"/>
    </source>
</evidence>
<feature type="region of interest" description="Disordered" evidence="6">
    <location>
        <begin position="276"/>
        <end position="325"/>
    </location>
</feature>
<dbReference type="Gramene" id="KFK32624">
    <property type="protein sequence ID" value="KFK32624"/>
    <property type="gene ID" value="AALP_AA6G267800"/>
</dbReference>
<sequence>MKKKNLHPRTEESISSNEDNTELARKKKSKKNNSETQVDSSSFVALVKASNLQNDTLNLPKGVISPKGLKRICRKIVLTEEGKRSWTLDLRFNNLSNTFYISRGWRNFCDENGKKAKDFFIFKLVGNGATPLLSFSRAMSGGGKSSKKASLLIEPSGGKNISKEKRKKNHLRYRDSTSSNINRFITRTVTHDCLRNGRLHLPLSFMRENGLDKPGMITLVGKDGTKWLTNLNREATGRMSLGKGWKEFAKANGFKIGDSFKLELILENGTATLSLVNKDSTSDPRQRGKCSKDSEKESISTYPSNGKKTIKDKDNREKKSSRTLVQKKCHSNIKDSLSPMQNRSVTMTLVPEDVRACTLHLPSQFMRAHGIDKLGKITLLGKDGMDYSAYRLSRDGFVALGIGWKGFCETNGVQTGESFTLEFIHEQDATPVLKFHSNCGD</sequence>
<dbReference type="SMART" id="SM01019">
    <property type="entry name" value="B3"/>
    <property type="match status" value="3"/>
</dbReference>
<dbReference type="OrthoDB" id="1109907at2759"/>
<evidence type="ECO:0000256" key="4">
    <source>
        <dbReference type="ARBA" id="ARBA00023163"/>
    </source>
</evidence>
<name>A0A087GRX2_ARAAL</name>
<dbReference type="AlphaFoldDB" id="A0A087GRX2"/>
<accession>A0A087GRX2</accession>
<dbReference type="Gene3D" id="2.40.330.10">
    <property type="entry name" value="DNA-binding pseudobarrel domain"/>
    <property type="match status" value="3"/>
</dbReference>
<evidence type="ECO:0000256" key="1">
    <source>
        <dbReference type="ARBA" id="ARBA00004123"/>
    </source>
</evidence>
<dbReference type="PROSITE" id="PS50863">
    <property type="entry name" value="B3"/>
    <property type="match status" value="3"/>
</dbReference>
<evidence type="ECO:0000256" key="5">
    <source>
        <dbReference type="ARBA" id="ARBA00023242"/>
    </source>
</evidence>
<dbReference type="Proteomes" id="UP000029120">
    <property type="component" value="Chromosome 6"/>
</dbReference>
<keyword evidence="2" id="KW-0805">Transcription regulation</keyword>